<dbReference type="Proteomes" id="UP001160148">
    <property type="component" value="Unassembled WGS sequence"/>
</dbReference>
<dbReference type="EMBL" id="CARXXK010000002">
    <property type="protein sequence ID" value="CAI6357669.1"/>
    <property type="molecule type" value="Genomic_DNA"/>
</dbReference>
<evidence type="ECO:0000313" key="2">
    <source>
        <dbReference type="Proteomes" id="UP001160148"/>
    </source>
</evidence>
<dbReference type="AlphaFoldDB" id="A0AAV0WPU3"/>
<organism evidence="1 2">
    <name type="scientific">Macrosiphum euphorbiae</name>
    <name type="common">potato aphid</name>
    <dbReference type="NCBI Taxonomy" id="13131"/>
    <lineage>
        <taxon>Eukaryota</taxon>
        <taxon>Metazoa</taxon>
        <taxon>Ecdysozoa</taxon>
        <taxon>Arthropoda</taxon>
        <taxon>Hexapoda</taxon>
        <taxon>Insecta</taxon>
        <taxon>Pterygota</taxon>
        <taxon>Neoptera</taxon>
        <taxon>Paraneoptera</taxon>
        <taxon>Hemiptera</taxon>
        <taxon>Sternorrhyncha</taxon>
        <taxon>Aphidomorpha</taxon>
        <taxon>Aphidoidea</taxon>
        <taxon>Aphididae</taxon>
        <taxon>Macrosiphini</taxon>
        <taxon>Macrosiphum</taxon>
    </lineage>
</organism>
<accession>A0AAV0WPU3</accession>
<evidence type="ECO:0000313" key="1">
    <source>
        <dbReference type="EMBL" id="CAI6357669.1"/>
    </source>
</evidence>
<protein>
    <submittedName>
        <fullName evidence="1">Uncharacterized protein</fullName>
    </submittedName>
</protein>
<gene>
    <name evidence="1" type="ORF">MEUPH1_LOCUS13271</name>
</gene>
<name>A0AAV0WPU3_9HEMI</name>
<reference evidence="1 2" key="1">
    <citation type="submission" date="2023-01" db="EMBL/GenBank/DDBJ databases">
        <authorList>
            <person name="Whitehead M."/>
        </authorList>
    </citation>
    <scope>NUCLEOTIDE SEQUENCE [LARGE SCALE GENOMIC DNA]</scope>
</reference>
<keyword evidence="2" id="KW-1185">Reference proteome</keyword>
<comment type="caution">
    <text evidence="1">The sequence shown here is derived from an EMBL/GenBank/DDBJ whole genome shotgun (WGS) entry which is preliminary data.</text>
</comment>
<proteinExistence type="predicted"/>
<sequence length="83" mass="9154">MTGSEKEALELRVLQRAKTTVVLNRDSPMNRMKAIAVMASRVKDAPDLKPKLLTAAGDLESLWDTLIQHNEAVLKALLDLDLA</sequence>